<dbReference type="EMBL" id="SZYD01000008">
    <property type="protein sequence ID" value="KAD5507423.1"/>
    <property type="molecule type" value="Genomic_DNA"/>
</dbReference>
<dbReference type="PANTHER" id="PTHR32002:SF49">
    <property type="entry name" value="BILE ACID:SODIUM SYMPORTER_ARSENICAL RESISTANCE PROTEIN ACR3-RELATED"/>
    <property type="match status" value="1"/>
</dbReference>
<proteinExistence type="predicted"/>
<comment type="caution">
    <text evidence="1">The sequence shown here is derived from an EMBL/GenBank/DDBJ whole genome shotgun (WGS) entry which is preliminary data.</text>
</comment>
<evidence type="ECO:0000313" key="1">
    <source>
        <dbReference type="EMBL" id="KAD5507423.1"/>
    </source>
</evidence>
<accession>A0A5N6NXA2</accession>
<gene>
    <name evidence="1" type="ORF">E3N88_15126</name>
</gene>
<keyword evidence="2" id="KW-1185">Reference proteome</keyword>
<dbReference type="InterPro" id="IPR045012">
    <property type="entry name" value="NLP"/>
</dbReference>
<evidence type="ECO:0000313" key="2">
    <source>
        <dbReference type="Proteomes" id="UP000326396"/>
    </source>
</evidence>
<sequence length="288" mass="32741">MNSGCSKSPDPSKSEGSQTDTILLDLLKRGSTHLHYKKDYGSSFVFWSGSEGSENDSSSANQLNTIHDKIQSVFLKMKYDSNSYIGQYWAPVTINDRRLLSTAGQPFVINRLTKELVMYRLNSEKHEYDIDVNNPKIRHGEPNSAFLNRLSFMGHFYESESCFGVMLRVMLPICFLSDQSDCIGVIEINFQDGYFFKGHIVLDVEKALQNENHSCHLARHRVCLSRKVEAKEGCDDRSDKHCLILMASCYVENGIRLDLVSLMVALLLIPMWNDCAEIRVSDFSQSQL</sequence>
<dbReference type="Proteomes" id="UP000326396">
    <property type="component" value="Linkage Group LG16"/>
</dbReference>
<organism evidence="1 2">
    <name type="scientific">Mikania micrantha</name>
    <name type="common">bitter vine</name>
    <dbReference type="NCBI Taxonomy" id="192012"/>
    <lineage>
        <taxon>Eukaryota</taxon>
        <taxon>Viridiplantae</taxon>
        <taxon>Streptophyta</taxon>
        <taxon>Embryophyta</taxon>
        <taxon>Tracheophyta</taxon>
        <taxon>Spermatophyta</taxon>
        <taxon>Magnoliopsida</taxon>
        <taxon>eudicotyledons</taxon>
        <taxon>Gunneridae</taxon>
        <taxon>Pentapetalae</taxon>
        <taxon>asterids</taxon>
        <taxon>campanulids</taxon>
        <taxon>Asterales</taxon>
        <taxon>Asteraceae</taxon>
        <taxon>Asteroideae</taxon>
        <taxon>Heliantheae alliance</taxon>
        <taxon>Eupatorieae</taxon>
        <taxon>Mikania</taxon>
    </lineage>
</organism>
<dbReference type="GO" id="GO:0003700">
    <property type="term" value="F:DNA-binding transcription factor activity"/>
    <property type="evidence" value="ECO:0007669"/>
    <property type="project" value="InterPro"/>
</dbReference>
<dbReference type="PANTHER" id="PTHR32002">
    <property type="entry name" value="PROTEIN NLP8"/>
    <property type="match status" value="1"/>
</dbReference>
<dbReference type="AlphaFoldDB" id="A0A5N6NXA2"/>
<name>A0A5N6NXA2_9ASTR</name>
<reference evidence="1 2" key="1">
    <citation type="submission" date="2019-05" db="EMBL/GenBank/DDBJ databases">
        <title>Mikania micrantha, genome provides insights into the molecular mechanism of rapid growth.</title>
        <authorList>
            <person name="Liu B."/>
        </authorList>
    </citation>
    <scope>NUCLEOTIDE SEQUENCE [LARGE SCALE GENOMIC DNA]</scope>
    <source>
        <strain evidence="1">NLD-2019</strain>
        <tissue evidence="1">Leaf</tissue>
    </source>
</reference>
<protein>
    <submittedName>
        <fullName evidence="1">Uncharacterized protein</fullName>
    </submittedName>
</protein>